<evidence type="ECO:0008006" key="3">
    <source>
        <dbReference type="Google" id="ProtNLM"/>
    </source>
</evidence>
<keyword evidence="2" id="KW-1185">Reference proteome</keyword>
<dbReference type="Proteomes" id="UP000019132">
    <property type="component" value="Unassembled WGS sequence"/>
</dbReference>
<dbReference type="EnsemblProtists" id="PYU1_T010101">
    <property type="protein sequence ID" value="PYU1_T010101"/>
    <property type="gene ID" value="PYU1_G010081"/>
</dbReference>
<dbReference type="eggNOG" id="ENOG502S01P">
    <property type="taxonomic scope" value="Eukaryota"/>
</dbReference>
<dbReference type="InParanoid" id="K3WYQ2"/>
<evidence type="ECO:0000313" key="1">
    <source>
        <dbReference type="EnsemblProtists" id="PYU1_T010101"/>
    </source>
</evidence>
<sequence>MRLLGKKLNECDELKLAPSSASSTRSTFLTNASFSEGVEDWMYWQRDELNAKCWTKVYAVLENEFLWLFKGPKSSRSLFMQIAVASVEVSGERQFRLVDPNGEDMELWLLDQESFETWKVRLQEAAVITAEYFRTFSLEVEKLPRSSAYRGSLVVYRRVGKRARCKALLGQIVSRWRLKRLPLASTRQSIC</sequence>
<dbReference type="SUPFAM" id="SSF50729">
    <property type="entry name" value="PH domain-like"/>
    <property type="match status" value="1"/>
</dbReference>
<accession>K3WYQ2</accession>
<protein>
    <recommendedName>
        <fullName evidence="3">PH domain-containing protein</fullName>
    </recommendedName>
</protein>
<dbReference type="VEuPathDB" id="FungiDB:PYU1_G010081"/>
<dbReference type="HOGENOM" id="CLU_116045_0_0_1"/>
<dbReference type="OMA" id="MEIWLLD"/>
<organism evidence="1 2">
    <name type="scientific">Globisporangium ultimum (strain ATCC 200006 / CBS 805.95 / DAOM BR144)</name>
    <name type="common">Pythium ultimum</name>
    <dbReference type="NCBI Taxonomy" id="431595"/>
    <lineage>
        <taxon>Eukaryota</taxon>
        <taxon>Sar</taxon>
        <taxon>Stramenopiles</taxon>
        <taxon>Oomycota</taxon>
        <taxon>Peronosporomycetes</taxon>
        <taxon>Pythiales</taxon>
        <taxon>Pythiaceae</taxon>
        <taxon>Globisporangium</taxon>
    </lineage>
</organism>
<dbReference type="EMBL" id="GL376623">
    <property type="status" value="NOT_ANNOTATED_CDS"/>
    <property type="molecule type" value="Genomic_DNA"/>
</dbReference>
<dbReference type="AlphaFoldDB" id="K3WYQ2"/>
<reference evidence="2" key="1">
    <citation type="journal article" date="2010" name="Genome Biol.">
        <title>Genome sequence of the necrotrophic plant pathogen Pythium ultimum reveals original pathogenicity mechanisms and effector repertoire.</title>
        <authorList>
            <person name="Levesque C.A."/>
            <person name="Brouwer H."/>
            <person name="Cano L."/>
            <person name="Hamilton J.P."/>
            <person name="Holt C."/>
            <person name="Huitema E."/>
            <person name="Raffaele S."/>
            <person name="Robideau G.P."/>
            <person name="Thines M."/>
            <person name="Win J."/>
            <person name="Zerillo M.M."/>
            <person name="Beakes G.W."/>
            <person name="Boore J.L."/>
            <person name="Busam D."/>
            <person name="Dumas B."/>
            <person name="Ferriera S."/>
            <person name="Fuerstenberg S.I."/>
            <person name="Gachon C.M."/>
            <person name="Gaulin E."/>
            <person name="Govers F."/>
            <person name="Grenville-Briggs L."/>
            <person name="Horner N."/>
            <person name="Hostetler J."/>
            <person name="Jiang R.H."/>
            <person name="Johnson J."/>
            <person name="Krajaejun T."/>
            <person name="Lin H."/>
            <person name="Meijer H.J."/>
            <person name="Moore B."/>
            <person name="Morris P."/>
            <person name="Phuntmart V."/>
            <person name="Puiu D."/>
            <person name="Shetty J."/>
            <person name="Stajich J.E."/>
            <person name="Tripathy S."/>
            <person name="Wawra S."/>
            <person name="van West P."/>
            <person name="Whitty B.R."/>
            <person name="Coutinho P.M."/>
            <person name="Henrissat B."/>
            <person name="Martin F."/>
            <person name="Thomas P.D."/>
            <person name="Tyler B.M."/>
            <person name="De Vries R.P."/>
            <person name="Kamoun S."/>
            <person name="Yandell M."/>
            <person name="Tisserat N."/>
            <person name="Buell C.R."/>
        </authorList>
    </citation>
    <scope>NUCLEOTIDE SEQUENCE</scope>
    <source>
        <strain evidence="2">DAOM:BR144</strain>
    </source>
</reference>
<reference evidence="1" key="3">
    <citation type="submission" date="2015-02" db="UniProtKB">
        <authorList>
            <consortium name="EnsemblProtists"/>
        </authorList>
    </citation>
    <scope>IDENTIFICATION</scope>
    <source>
        <strain evidence="1">DAOM BR144</strain>
    </source>
</reference>
<name>K3WYQ2_GLOUD</name>
<evidence type="ECO:0000313" key="2">
    <source>
        <dbReference type="Proteomes" id="UP000019132"/>
    </source>
</evidence>
<proteinExistence type="predicted"/>
<reference evidence="2" key="2">
    <citation type="submission" date="2010-04" db="EMBL/GenBank/DDBJ databases">
        <authorList>
            <person name="Buell R."/>
            <person name="Hamilton J."/>
            <person name="Hostetler J."/>
        </authorList>
    </citation>
    <scope>NUCLEOTIDE SEQUENCE [LARGE SCALE GENOMIC DNA]</scope>
    <source>
        <strain evidence="2">DAOM:BR144</strain>
    </source>
</reference>